<comment type="subunit">
    <text evidence="6">Component of the RNA exosome complex. Specifically part of the catalytically inactive RNA exosome core complex (Exo-9) which may associate with the catalytic subunits RRP6 and DIS3 in cytoplasmic- and nuclear-specific RNA exosome complex forms. Exo-9 is formed by a hexameric base ring of RNase PH domain-containing subunits and a cap ring consisting of CSL4, RRP4 and RRP40.</text>
</comment>
<dbReference type="AlphaFoldDB" id="A0A1B9HWH1"/>
<feature type="domain" description="Exoribonuclease phosphorolytic" evidence="9">
    <location>
        <begin position="157"/>
        <end position="221"/>
    </location>
</feature>
<dbReference type="SUPFAM" id="SSF54211">
    <property type="entry name" value="Ribosomal protein S5 domain 2-like"/>
    <property type="match status" value="1"/>
</dbReference>
<evidence type="ECO:0000256" key="4">
    <source>
        <dbReference type="ARBA" id="ARBA00022490"/>
    </source>
</evidence>
<dbReference type="GO" id="GO:0071051">
    <property type="term" value="P:poly(A)-dependent snoRNA 3'-end processing"/>
    <property type="evidence" value="ECO:0007669"/>
    <property type="project" value="TreeGrafter"/>
</dbReference>
<evidence type="ECO:0000256" key="3">
    <source>
        <dbReference type="ARBA" id="ARBA00006678"/>
    </source>
</evidence>
<keyword evidence="12" id="KW-1185">Reference proteome</keyword>
<dbReference type="GO" id="GO:0003723">
    <property type="term" value="F:RNA binding"/>
    <property type="evidence" value="ECO:0007669"/>
    <property type="project" value="TreeGrafter"/>
</dbReference>
<dbReference type="GO" id="GO:0034475">
    <property type="term" value="P:U4 snRNA 3'-end processing"/>
    <property type="evidence" value="ECO:0007669"/>
    <property type="project" value="TreeGrafter"/>
</dbReference>
<dbReference type="RefSeq" id="XP_019008841.1">
    <property type="nucleotide sequence ID" value="XM_019158228.1"/>
</dbReference>
<dbReference type="Pfam" id="PF01138">
    <property type="entry name" value="RNase_PH"/>
    <property type="match status" value="1"/>
</dbReference>
<keyword evidence="5" id="KW-0271">Exosome</keyword>
<dbReference type="Gene3D" id="3.30.230.70">
    <property type="entry name" value="GHMP Kinase, N-terminal domain"/>
    <property type="match status" value="1"/>
</dbReference>
<comment type="similarity">
    <text evidence="3">Belongs to the RNase PH family.</text>
</comment>
<dbReference type="EMBL" id="CP144520">
    <property type="protein sequence ID" value="WWC67592.1"/>
    <property type="molecule type" value="Genomic_DNA"/>
</dbReference>
<reference evidence="11" key="4">
    <citation type="submission" date="2024-02" db="EMBL/GenBank/DDBJ databases">
        <title>Comparative genomics of Cryptococcus and Kwoniella reveals pathogenesis evolution and contrasting modes of karyotype evolution via chromosome fusion or intercentromeric recombination.</title>
        <authorList>
            <person name="Coelho M.A."/>
            <person name="David-Palma M."/>
            <person name="Shea T."/>
            <person name="Bowers K."/>
            <person name="McGinley-Smith S."/>
            <person name="Mohammad A.W."/>
            <person name="Gnirke A."/>
            <person name="Yurkov A.M."/>
            <person name="Nowrousian M."/>
            <person name="Sun S."/>
            <person name="Cuomo C.A."/>
            <person name="Heitman J."/>
        </authorList>
    </citation>
    <scope>NUCLEOTIDE SEQUENCE</scope>
    <source>
        <strain evidence="11">CBS 10737</strain>
    </source>
</reference>
<dbReference type="PANTHER" id="PTHR11953:SF0">
    <property type="entry name" value="EXOSOME COMPLEX COMPONENT RRP41"/>
    <property type="match status" value="1"/>
</dbReference>
<dbReference type="CDD" id="cd11370">
    <property type="entry name" value="RNase_PH_RRP41"/>
    <property type="match status" value="1"/>
</dbReference>
<dbReference type="InterPro" id="IPR020568">
    <property type="entry name" value="Ribosomal_Su5_D2-typ_SF"/>
</dbReference>
<evidence type="ECO:0000256" key="6">
    <source>
        <dbReference type="ARBA" id="ARBA00063066"/>
    </source>
</evidence>
<organism evidence="10">
    <name type="scientific">Kwoniella pini CBS 10737</name>
    <dbReference type="NCBI Taxonomy" id="1296096"/>
    <lineage>
        <taxon>Eukaryota</taxon>
        <taxon>Fungi</taxon>
        <taxon>Dikarya</taxon>
        <taxon>Basidiomycota</taxon>
        <taxon>Agaricomycotina</taxon>
        <taxon>Tremellomycetes</taxon>
        <taxon>Tremellales</taxon>
        <taxon>Cryptococcaceae</taxon>
        <taxon>Kwoniella</taxon>
    </lineage>
</organism>
<comment type="subcellular location">
    <subcellularLocation>
        <location evidence="1">Cytoplasm</location>
    </subcellularLocation>
    <subcellularLocation>
        <location evidence="2">Nucleus</location>
        <location evidence="2">Nucleolus</location>
    </subcellularLocation>
</comment>
<proteinExistence type="inferred from homology"/>
<evidence type="ECO:0000313" key="11">
    <source>
        <dbReference type="EMBL" id="WWC67592.1"/>
    </source>
</evidence>
<dbReference type="GO" id="GO:0000176">
    <property type="term" value="C:nuclear exosome (RNase complex)"/>
    <property type="evidence" value="ECO:0007669"/>
    <property type="project" value="TreeGrafter"/>
</dbReference>
<evidence type="ECO:0000313" key="12">
    <source>
        <dbReference type="Proteomes" id="UP000094020"/>
    </source>
</evidence>
<dbReference type="Proteomes" id="UP000094020">
    <property type="component" value="Chromosome 2"/>
</dbReference>
<dbReference type="GeneID" id="30174894"/>
<reference evidence="10" key="1">
    <citation type="submission" date="2013-07" db="EMBL/GenBank/DDBJ databases">
        <title>The Genome Sequence of Cryptococcus pinus CBS10737.</title>
        <authorList>
            <consortium name="The Broad Institute Genome Sequencing Platform"/>
            <person name="Cuomo C."/>
            <person name="Litvintseva A."/>
            <person name="Chen Y."/>
            <person name="Heitman J."/>
            <person name="Sun S."/>
            <person name="Springer D."/>
            <person name="Dromer F."/>
            <person name="Young S.K."/>
            <person name="Zeng Q."/>
            <person name="Gargeya S."/>
            <person name="Fitzgerald M."/>
            <person name="Abouelleil A."/>
            <person name="Alvarado L."/>
            <person name="Berlin A.M."/>
            <person name="Chapman S.B."/>
            <person name="Dewar J."/>
            <person name="Goldberg J."/>
            <person name="Griggs A."/>
            <person name="Gujja S."/>
            <person name="Hansen M."/>
            <person name="Howarth C."/>
            <person name="Imamovic A."/>
            <person name="Larimer J."/>
            <person name="McCowan C."/>
            <person name="Murphy C."/>
            <person name="Pearson M."/>
            <person name="Priest M."/>
            <person name="Roberts A."/>
            <person name="Saif S."/>
            <person name="Shea T."/>
            <person name="Sykes S."/>
            <person name="Wortman J."/>
            <person name="Nusbaum C."/>
            <person name="Birren B."/>
        </authorList>
    </citation>
    <scope>NUCLEOTIDE SEQUENCE [LARGE SCALE GENOMIC DNA]</scope>
    <source>
        <strain evidence="10">CBS 10737</strain>
    </source>
</reference>
<dbReference type="EMBL" id="KV700116">
    <property type="protein sequence ID" value="OCF47622.1"/>
    <property type="molecule type" value="Genomic_DNA"/>
</dbReference>
<dbReference type="KEGG" id="kpin:30174894"/>
<dbReference type="PANTHER" id="PTHR11953">
    <property type="entry name" value="EXOSOME COMPLEX COMPONENT"/>
    <property type="match status" value="1"/>
</dbReference>
<dbReference type="InterPro" id="IPR036345">
    <property type="entry name" value="ExoRNase_PH_dom2_sf"/>
</dbReference>
<evidence type="ECO:0000256" key="7">
    <source>
        <dbReference type="ARBA" id="ARBA00077929"/>
    </source>
</evidence>
<reference evidence="10" key="3">
    <citation type="submission" date="2016-07" db="EMBL/GenBank/DDBJ databases">
        <title>Evolution of pathogenesis and genome organization in the Tremellales.</title>
        <authorList>
            <person name="Cuomo C."/>
            <person name="Litvintseva A."/>
            <person name="Heitman J."/>
            <person name="Chen Y."/>
            <person name="Sun S."/>
            <person name="Springer D."/>
            <person name="Dromer F."/>
            <person name="Young S."/>
            <person name="Zeng Q."/>
            <person name="Chapman S."/>
            <person name="Gujja S."/>
            <person name="Saif S."/>
            <person name="Birren B."/>
        </authorList>
    </citation>
    <scope>NUCLEOTIDE SEQUENCE</scope>
    <source>
        <strain evidence="10">CBS 10737</strain>
    </source>
</reference>
<dbReference type="GO" id="GO:0071028">
    <property type="term" value="P:nuclear mRNA surveillance"/>
    <property type="evidence" value="ECO:0007669"/>
    <property type="project" value="TreeGrafter"/>
</dbReference>
<dbReference type="STRING" id="1296096.A0A1B9HWH1"/>
<gene>
    <name evidence="10" type="ORF">I206_06525</name>
    <name evidence="11" type="ORF">I206_101502</name>
</gene>
<dbReference type="OrthoDB" id="437922at2759"/>
<reference evidence="11" key="2">
    <citation type="submission" date="2013-07" db="EMBL/GenBank/DDBJ databases">
        <authorList>
            <consortium name="The Broad Institute Genome Sequencing Platform"/>
            <person name="Cuomo C."/>
            <person name="Litvintseva A."/>
            <person name="Chen Y."/>
            <person name="Heitman J."/>
            <person name="Sun S."/>
            <person name="Springer D."/>
            <person name="Dromer F."/>
            <person name="Young S.K."/>
            <person name="Zeng Q."/>
            <person name="Gargeya S."/>
            <person name="Fitzgerald M."/>
            <person name="Abouelleil A."/>
            <person name="Alvarado L."/>
            <person name="Berlin A.M."/>
            <person name="Chapman S.B."/>
            <person name="Dewar J."/>
            <person name="Goldberg J."/>
            <person name="Griggs A."/>
            <person name="Gujja S."/>
            <person name="Hansen M."/>
            <person name="Howarth C."/>
            <person name="Imamovic A."/>
            <person name="Larimer J."/>
            <person name="McCowan C."/>
            <person name="Murphy C."/>
            <person name="Pearson M."/>
            <person name="Priest M."/>
            <person name="Roberts A."/>
            <person name="Saif S."/>
            <person name="Shea T."/>
            <person name="Sykes S."/>
            <person name="Wortman J."/>
            <person name="Nusbaum C."/>
            <person name="Birren B."/>
        </authorList>
    </citation>
    <scope>NUCLEOTIDE SEQUENCE</scope>
    <source>
        <strain evidence="11">CBS 10737</strain>
    </source>
</reference>
<dbReference type="GO" id="GO:0000177">
    <property type="term" value="C:cytoplasmic exosome (RNase complex)"/>
    <property type="evidence" value="ECO:0007669"/>
    <property type="project" value="TreeGrafter"/>
</dbReference>
<dbReference type="Pfam" id="PF03725">
    <property type="entry name" value="RNase_PH_C"/>
    <property type="match status" value="1"/>
</dbReference>
<dbReference type="InterPro" id="IPR050080">
    <property type="entry name" value="RNase_PH"/>
</dbReference>
<evidence type="ECO:0000256" key="5">
    <source>
        <dbReference type="ARBA" id="ARBA00022835"/>
    </source>
</evidence>
<accession>A0A1B9HWH1</accession>
<feature type="domain" description="Exoribonuclease phosphorolytic" evidence="8">
    <location>
        <begin position="23"/>
        <end position="153"/>
    </location>
</feature>
<evidence type="ECO:0000256" key="2">
    <source>
        <dbReference type="ARBA" id="ARBA00004604"/>
    </source>
</evidence>
<dbReference type="GO" id="GO:0016075">
    <property type="term" value="P:rRNA catabolic process"/>
    <property type="evidence" value="ECO:0007669"/>
    <property type="project" value="TreeGrafter"/>
</dbReference>
<dbReference type="InterPro" id="IPR001247">
    <property type="entry name" value="ExoRNase_PH_dom1"/>
</dbReference>
<sequence length="261" mass="28824">MSSSRIEILNDGGLRHDARRPYELRSTSFQLNTHPTAEGSSTVTQGLTTVQVSIFGPREPRQRSQASHDKAIINVEVGVVPWAQGGGGIKRVRGDKRLQEIGASIRQTFEPVIMTHLYPRSEITINVQVLSADGGILPTSINATTLALISSGISILDYITSISIGLYLKQPLLDLSFLEEQDLPNLIISCLTNSNKITLAQMETRLHIDRFEEMLNLGLEACKVLKIEMELIVKEQTEKIVERMNVKSIISSNASGMNIDE</sequence>
<dbReference type="FunFam" id="3.30.230.70:FF:000004">
    <property type="entry name" value="Exosome complex component Rrp41"/>
    <property type="match status" value="1"/>
</dbReference>
<protein>
    <recommendedName>
        <fullName evidence="7">Ribosomal RNA-processing protein 41</fullName>
    </recommendedName>
</protein>
<name>A0A1B9HWH1_9TREE</name>
<dbReference type="InterPro" id="IPR015847">
    <property type="entry name" value="ExoRNase_PH_dom2"/>
</dbReference>
<evidence type="ECO:0000256" key="1">
    <source>
        <dbReference type="ARBA" id="ARBA00004496"/>
    </source>
</evidence>
<evidence type="ECO:0000259" key="9">
    <source>
        <dbReference type="Pfam" id="PF03725"/>
    </source>
</evidence>
<evidence type="ECO:0000313" key="10">
    <source>
        <dbReference type="EMBL" id="OCF47622.1"/>
    </source>
</evidence>
<keyword evidence="4" id="KW-0963">Cytoplasm</keyword>
<dbReference type="InterPro" id="IPR027408">
    <property type="entry name" value="PNPase/RNase_PH_dom_sf"/>
</dbReference>
<dbReference type="GO" id="GO:0005730">
    <property type="term" value="C:nucleolus"/>
    <property type="evidence" value="ECO:0007669"/>
    <property type="project" value="UniProtKB-SubCell"/>
</dbReference>
<evidence type="ECO:0000259" key="8">
    <source>
        <dbReference type="Pfam" id="PF01138"/>
    </source>
</evidence>
<dbReference type="SUPFAM" id="SSF55666">
    <property type="entry name" value="Ribonuclease PH domain 2-like"/>
    <property type="match status" value="1"/>
</dbReference>